<dbReference type="SMART" id="SM00698">
    <property type="entry name" value="MORN"/>
    <property type="match status" value="6"/>
</dbReference>
<dbReference type="InterPro" id="IPR003409">
    <property type="entry name" value="MORN"/>
</dbReference>
<evidence type="ECO:0000256" key="2">
    <source>
        <dbReference type="SAM" id="MobiDB-lite"/>
    </source>
</evidence>
<dbReference type="PANTHER" id="PTHR23084">
    <property type="entry name" value="PHOSPHATIDYLINOSITOL-4-PHOSPHATE 5-KINASE RELATED"/>
    <property type="match status" value="1"/>
</dbReference>
<dbReference type="Pfam" id="PF02493">
    <property type="entry name" value="MORN"/>
    <property type="match status" value="7"/>
</dbReference>
<dbReference type="FunCoup" id="A0A6J0C8G3">
    <property type="interactions" value="44"/>
</dbReference>
<gene>
    <name evidence="4" type="primary">LOC107227111</name>
</gene>
<evidence type="ECO:0000256" key="1">
    <source>
        <dbReference type="ARBA" id="ARBA00022737"/>
    </source>
</evidence>
<keyword evidence="1" id="KW-0677">Repeat</keyword>
<proteinExistence type="predicted"/>
<dbReference type="InParanoid" id="A0A6J0C8G3"/>
<dbReference type="RefSeq" id="XP_015523646.1">
    <property type="nucleotide sequence ID" value="XM_015668160.2"/>
</dbReference>
<dbReference type="PANTHER" id="PTHR23084:SF262">
    <property type="entry name" value="FYVE-TYPE DOMAIN-CONTAINING PROTEIN"/>
    <property type="match status" value="1"/>
</dbReference>
<dbReference type="OrthoDB" id="423343at2759"/>
<dbReference type="KEGG" id="nlo:107227111"/>
<evidence type="ECO:0000313" key="3">
    <source>
        <dbReference type="Proteomes" id="UP000829291"/>
    </source>
</evidence>
<dbReference type="Proteomes" id="UP000829291">
    <property type="component" value="Chromosome 3"/>
</dbReference>
<dbReference type="SUPFAM" id="SSF82185">
    <property type="entry name" value="Histone H3 K4-specific methyltransferase SET7/9 N-terminal domain"/>
    <property type="match status" value="1"/>
</dbReference>
<accession>A0A6J0C8G3</accession>
<feature type="region of interest" description="Disordered" evidence="2">
    <location>
        <begin position="1"/>
        <end position="21"/>
    </location>
</feature>
<sequence>MPARTEANGEGGEEDRNPLGYHRVPNCLSSNLWHQEYEGERNEQGERHGQGKALLPNGDMYVGSYCKGSRHGKGLYVFRNGARYEGEWRRGLKHGHGTFWYPDGTKYEGDWKRDTKYGFGAYYYANKDVYEGSWKKNLRHGMGTYLFEATGTKFNGTWIKDRMQGPGQLIHPRHRFHGFWELNQPYGRGCFTFESNCMQHGHYIHIRDPDYDESREEVDAPVEDTVERMIEEVPETTEEAVQDGKVAPQSKPPLFEEPLPLKKGVIPLWRARYITAYNPDLLPLEPAPLQEEASTDSLTDKCDEDLWLEDIEYLKHEEGEGEYHGEGIERAEYFRDDDAMSADAVSSEDKF</sequence>
<dbReference type="GeneID" id="107227111"/>
<keyword evidence="3" id="KW-1185">Reference proteome</keyword>
<reference evidence="4" key="1">
    <citation type="submission" date="2025-08" db="UniProtKB">
        <authorList>
            <consortium name="RefSeq"/>
        </authorList>
    </citation>
    <scope>IDENTIFICATION</scope>
    <source>
        <tissue evidence="4">Thorax and Abdomen</tissue>
    </source>
</reference>
<dbReference type="AlphaFoldDB" id="A0A6J0C8G3"/>
<dbReference type="Gene3D" id="2.20.110.10">
    <property type="entry name" value="Histone H3 K4-specific methyltransferase SET7/9 N-terminal domain"/>
    <property type="match status" value="2"/>
</dbReference>
<organism evidence="4">
    <name type="scientific">Neodiprion lecontei</name>
    <name type="common">Redheaded pine sawfly</name>
    <dbReference type="NCBI Taxonomy" id="441921"/>
    <lineage>
        <taxon>Eukaryota</taxon>
        <taxon>Metazoa</taxon>
        <taxon>Ecdysozoa</taxon>
        <taxon>Arthropoda</taxon>
        <taxon>Hexapoda</taxon>
        <taxon>Insecta</taxon>
        <taxon>Pterygota</taxon>
        <taxon>Neoptera</taxon>
        <taxon>Endopterygota</taxon>
        <taxon>Hymenoptera</taxon>
        <taxon>Tenthredinoidea</taxon>
        <taxon>Diprionidae</taxon>
        <taxon>Diprioninae</taxon>
        <taxon>Neodiprion</taxon>
    </lineage>
</organism>
<evidence type="ECO:0000313" key="4">
    <source>
        <dbReference type="RefSeq" id="XP_015523646.1"/>
    </source>
</evidence>
<name>A0A6J0C8G3_NEOLC</name>
<dbReference type="FunFam" id="2.20.110.10:FF:000002">
    <property type="entry name" value="Phosphatidylinositol 4-phosphate 5-kinase 8"/>
    <property type="match status" value="1"/>
</dbReference>
<protein>
    <submittedName>
        <fullName evidence="4">Radial spoke head 1 homolog</fullName>
    </submittedName>
</protein>